<evidence type="ECO:0000313" key="1">
    <source>
        <dbReference type="EMBL" id="KAF5101155.1"/>
    </source>
</evidence>
<protein>
    <submittedName>
        <fullName evidence="1">Uncharacterized protein</fullName>
    </submittedName>
</protein>
<reference evidence="1 2" key="1">
    <citation type="journal article" date="2020" name="Front. Microbiol.">
        <title>Phenotypic and Genetic Characterization of the Cheese Ripening Yeast Geotrichum candidum.</title>
        <authorList>
            <person name="Perkins V."/>
            <person name="Vignola S."/>
            <person name="Lessard M.H."/>
            <person name="Plante P.L."/>
            <person name="Corbeil J."/>
            <person name="Dugat-Bony E."/>
            <person name="Frenette M."/>
            <person name="Labrie S."/>
        </authorList>
    </citation>
    <scope>NUCLEOTIDE SEQUENCE [LARGE SCALE GENOMIC DNA]</scope>
    <source>
        <strain evidence="1 2">LMA-1147</strain>
    </source>
</reference>
<gene>
    <name evidence="1" type="ORF">D0Z00_001001</name>
</gene>
<dbReference type="Proteomes" id="UP000744676">
    <property type="component" value="Unassembled WGS sequence"/>
</dbReference>
<comment type="caution">
    <text evidence="1">The sequence shown here is derived from an EMBL/GenBank/DDBJ whole genome shotgun (WGS) entry which is preliminary data.</text>
</comment>
<accession>A0ACB6V8B2</accession>
<evidence type="ECO:0000313" key="2">
    <source>
        <dbReference type="Proteomes" id="UP000744676"/>
    </source>
</evidence>
<name>A0ACB6V8B2_9ASCO</name>
<organism evidence="1 2">
    <name type="scientific">Geotrichum galactomycetum</name>
    <dbReference type="NCBI Taxonomy" id="27317"/>
    <lineage>
        <taxon>Eukaryota</taxon>
        <taxon>Fungi</taxon>
        <taxon>Dikarya</taxon>
        <taxon>Ascomycota</taxon>
        <taxon>Saccharomycotina</taxon>
        <taxon>Dipodascomycetes</taxon>
        <taxon>Dipodascales</taxon>
        <taxon>Dipodascaceae</taxon>
        <taxon>Geotrichum</taxon>
    </lineage>
</organism>
<sequence>MVPSGDGFRGSATHKLLTEDLEYDGANLPATYFSIMSLAALRDGSFREKLDRDKICRFVGKCQREDGSFAPNWSPARGPFGENDLRCNYMATGILKALRASKELVNKVMNVPKAIEFILSTRGYDGGLGQTQDAESHAGLTFCGLASLTLILEYHEKGDMTIWDMCDWNKTVQWLSHRQIFAIDGPEENDDDGGLNGRINKPADTCYAFWCAASLEILLGTGNSNTIINSKRAESYLLDQAQHKLFGGFAKVAGETPDHMHSFLGLSALSLLNTSTKQEHGLLNLVPSLVVTEQTAKWLIAED</sequence>
<proteinExistence type="predicted"/>
<dbReference type="EMBL" id="QVQA01000014">
    <property type="protein sequence ID" value="KAF5101155.1"/>
    <property type="molecule type" value="Genomic_DNA"/>
</dbReference>
<keyword evidence="2" id="KW-1185">Reference proteome</keyword>